<dbReference type="Pfam" id="PF11051">
    <property type="entry name" value="Mannosyl_trans3"/>
    <property type="match status" value="1"/>
</dbReference>
<dbReference type="PANTHER" id="PTHR31646">
    <property type="entry name" value="ALPHA-1,2-MANNOSYLTRANSFERASE MNN2"/>
    <property type="match status" value="1"/>
</dbReference>
<organism evidence="10 11">
    <name type="scientific">Wickerhamomyces pijperi</name>
    <name type="common">Yeast</name>
    <name type="synonym">Pichia pijperi</name>
    <dbReference type="NCBI Taxonomy" id="599730"/>
    <lineage>
        <taxon>Eukaryota</taxon>
        <taxon>Fungi</taxon>
        <taxon>Dikarya</taxon>
        <taxon>Ascomycota</taxon>
        <taxon>Saccharomycotina</taxon>
        <taxon>Saccharomycetes</taxon>
        <taxon>Phaffomycetales</taxon>
        <taxon>Wickerhamomycetaceae</taxon>
        <taxon>Wickerhamomyces</taxon>
    </lineage>
</organism>
<dbReference type="SUPFAM" id="SSF53448">
    <property type="entry name" value="Nucleotide-diphospho-sugar transferases"/>
    <property type="match status" value="1"/>
</dbReference>
<evidence type="ECO:0000256" key="3">
    <source>
        <dbReference type="ARBA" id="ARBA00009105"/>
    </source>
</evidence>
<dbReference type="OrthoDB" id="430354at2759"/>
<dbReference type="Proteomes" id="UP000774326">
    <property type="component" value="Unassembled WGS sequence"/>
</dbReference>
<evidence type="ECO:0000256" key="7">
    <source>
        <dbReference type="ARBA" id="ARBA00022989"/>
    </source>
</evidence>
<comment type="subcellular location">
    <subcellularLocation>
        <location evidence="1">Golgi apparatus membrane</location>
        <topology evidence="1">Single-pass type II membrane protein</topology>
    </subcellularLocation>
</comment>
<name>A0A9P8TQR1_WICPI</name>
<evidence type="ECO:0000256" key="4">
    <source>
        <dbReference type="ARBA" id="ARBA00022679"/>
    </source>
</evidence>
<dbReference type="AlphaFoldDB" id="A0A9P8TQR1"/>
<reference evidence="10" key="2">
    <citation type="submission" date="2021-01" db="EMBL/GenBank/DDBJ databases">
        <authorList>
            <person name="Schikora-Tamarit M.A."/>
        </authorList>
    </citation>
    <scope>NUCLEOTIDE SEQUENCE</scope>
    <source>
        <strain evidence="10">CBS2887</strain>
    </source>
</reference>
<reference evidence="10" key="1">
    <citation type="journal article" date="2021" name="Open Biol.">
        <title>Shared evolutionary footprints suggest mitochondrial oxidative damage underlies multiple complex I losses in fungi.</title>
        <authorList>
            <person name="Schikora-Tamarit M.A."/>
            <person name="Marcet-Houben M."/>
            <person name="Nosek J."/>
            <person name="Gabaldon T."/>
        </authorList>
    </citation>
    <scope>NUCLEOTIDE SEQUENCE</scope>
    <source>
        <strain evidence="10">CBS2887</strain>
    </source>
</reference>
<keyword evidence="7" id="KW-1133">Transmembrane helix</keyword>
<proteinExistence type="inferred from homology"/>
<dbReference type="InterPro" id="IPR029044">
    <property type="entry name" value="Nucleotide-diphossugar_trans"/>
</dbReference>
<keyword evidence="5" id="KW-0812">Transmembrane</keyword>
<evidence type="ECO:0000256" key="1">
    <source>
        <dbReference type="ARBA" id="ARBA00004323"/>
    </source>
</evidence>
<evidence type="ECO:0000256" key="8">
    <source>
        <dbReference type="ARBA" id="ARBA00023034"/>
    </source>
</evidence>
<keyword evidence="11" id="KW-1185">Reference proteome</keyword>
<keyword evidence="8" id="KW-0333">Golgi apparatus</keyword>
<evidence type="ECO:0008006" key="12">
    <source>
        <dbReference type="Google" id="ProtNLM"/>
    </source>
</evidence>
<comment type="similarity">
    <text evidence="3">Belongs to the MNN1/MNT family.</text>
</comment>
<keyword evidence="9" id="KW-0472">Membrane</keyword>
<evidence type="ECO:0000256" key="2">
    <source>
        <dbReference type="ARBA" id="ARBA00004922"/>
    </source>
</evidence>
<evidence type="ECO:0000256" key="6">
    <source>
        <dbReference type="ARBA" id="ARBA00022968"/>
    </source>
</evidence>
<sequence>MISSLRPLLSHHNKKHRRAVLAALFVFCIFIVVRRYSFVETTDQAITKEKHLEDLQVDRFEHVDHKTAVHLQQPSSFGNDAAVKPDILKWITQLMNKHNPQIPYSSLLTQYLSDEPAKQRFISDTDHIFSKQYLSSLLRIPDSTKEKLQTSHKSLMQTLNSIPAQFTTFGSTDPAVKQGIVFVGGGKFSWLVLIIIEQLRQNCRTELPIEVFIPTVEEYEPYYCDVVLPKYGAKCTMFFQTLAEMFDIISEENQRPKEQSIGGIGYRFKILAILASKFEDMLLLDADNAPLFDPAELFQQPVYQETNMIIWPDPWSRTTNPAFYDITGLKVSNEIVRGAGSKLKTQEETDLYYDTNVTYHDLNGTLPNPSSESGMLLVNKRTHLKTLLLALYYNLYGPGLYYPLLTQGAAGEGDKETFIASVVVAGEPYHQIQSLFAFIGWFDRNGGFNSKALGQRDPQQDYLKLKDPRIFFMHLSYPKLIPQLLFNDAENKGKSGELNHFDQDKQEWYKSRLYLSSTRAAGYDFELKIFENTWLLMCGGGRDTTTTQQNQVVTFPGVAKNLKFFEGLETDLDNWYCPLLKEHVIWLREHPEE</sequence>
<evidence type="ECO:0000256" key="5">
    <source>
        <dbReference type="ARBA" id="ARBA00022692"/>
    </source>
</evidence>
<gene>
    <name evidence="10" type="ORF">WICPIJ_001871</name>
</gene>
<evidence type="ECO:0000313" key="10">
    <source>
        <dbReference type="EMBL" id="KAH3687156.1"/>
    </source>
</evidence>
<accession>A0A9P8TQR1</accession>
<dbReference type="GO" id="GO:0000026">
    <property type="term" value="F:alpha-1,2-mannosyltransferase activity"/>
    <property type="evidence" value="ECO:0007669"/>
    <property type="project" value="TreeGrafter"/>
</dbReference>
<dbReference type="PANTHER" id="PTHR31646:SF1">
    <property type="entry name" value="ALPHA-1,2-MANNOSYLTRANSFERASE MNN2"/>
    <property type="match status" value="1"/>
</dbReference>
<evidence type="ECO:0000313" key="11">
    <source>
        <dbReference type="Proteomes" id="UP000774326"/>
    </source>
</evidence>
<dbReference type="EMBL" id="JAEUBG010000970">
    <property type="protein sequence ID" value="KAH3687156.1"/>
    <property type="molecule type" value="Genomic_DNA"/>
</dbReference>
<keyword evidence="4" id="KW-0808">Transferase</keyword>
<keyword evidence="6" id="KW-0735">Signal-anchor</keyword>
<protein>
    <recommendedName>
        <fullName evidence="12">Glycosyltransferase family 71 protein</fullName>
    </recommendedName>
</protein>
<dbReference type="GO" id="GO:0000139">
    <property type="term" value="C:Golgi membrane"/>
    <property type="evidence" value="ECO:0007669"/>
    <property type="project" value="UniProtKB-SubCell"/>
</dbReference>
<comment type="pathway">
    <text evidence="2">Protein modification; protein glycosylation.</text>
</comment>
<comment type="caution">
    <text evidence="10">The sequence shown here is derived from an EMBL/GenBank/DDBJ whole genome shotgun (WGS) entry which is preliminary data.</text>
</comment>
<dbReference type="GO" id="GO:0046354">
    <property type="term" value="P:mannan biosynthetic process"/>
    <property type="evidence" value="ECO:0007669"/>
    <property type="project" value="TreeGrafter"/>
</dbReference>
<evidence type="ECO:0000256" key="9">
    <source>
        <dbReference type="ARBA" id="ARBA00023136"/>
    </source>
</evidence>
<dbReference type="InterPro" id="IPR022751">
    <property type="entry name" value="Alpha_mannosyltransferase"/>
</dbReference>